<dbReference type="Gene3D" id="1.20.1250.20">
    <property type="entry name" value="MFS general substrate transporter like domains"/>
    <property type="match status" value="2"/>
</dbReference>
<dbReference type="PANTHER" id="PTHR23506:SF26">
    <property type="entry name" value="MFS-TYPE TRANSPORTER SLC18B1"/>
    <property type="match status" value="1"/>
</dbReference>
<feature type="compositionally biased region" description="Polar residues" evidence="6">
    <location>
        <begin position="71"/>
        <end position="91"/>
    </location>
</feature>
<dbReference type="PANTHER" id="PTHR23506">
    <property type="entry name" value="GH10249P"/>
    <property type="match status" value="1"/>
</dbReference>
<sequence length="549" mass="58324">MKWCNTLATKNTIVKDRKQSTGDSPGLSVKAVKQTELSWLAVALVSLVSCQSTTAAETAKLVMDLKEETSPLLNSGTSKSYSEGTPVTRSHTPVPAPEDGQVQKKASAEEATPFSIGGLSRRQKISFVLLATSNLFAGCGFSLLAPFFPQEAEKKGASNTAVGLIFSSFQLVIFIFSPIYGNYLTKIGAKFMFVSGIFVGGACSILFGLLNKCPPGNTFVIMCFACRSVEALGMTGLLTASFAIISNEFPKHVATVFGTLETASGIGLMVGPALGGLLYQVGGYGLPFYVMGILILLNGALIYKFLPQIQDTSTPRKKGALKLLTSVYVWVSMVIILCASTGISFIDPTLSPHLEQFDLSPLLIGLVFTIAPALYGISAPLFGYLSDTKGYIFSILILGNLGNGISYLLLGPSPYLPFLPSKLWVVIIGMTLLGLCIGAAVIPTVKCMLVGACDIGFENNLDTYGIVSGLFNSIWCLGGFVGPSLGGVLVNEIGFDKASTVIALFSFLSVICTVMYFILSKIKRASLDSENLQVSYSQVERASPPVETV</sequence>
<keyword evidence="10" id="KW-1185">Reference proteome</keyword>
<evidence type="ECO:0000256" key="1">
    <source>
        <dbReference type="ARBA" id="ARBA00004141"/>
    </source>
</evidence>
<dbReference type="InterPro" id="IPR011701">
    <property type="entry name" value="MFS"/>
</dbReference>
<proteinExistence type="predicted"/>
<dbReference type="Pfam" id="PF12832">
    <property type="entry name" value="MFS_1_like"/>
    <property type="match status" value="1"/>
</dbReference>
<comment type="subcellular location">
    <subcellularLocation>
        <location evidence="1">Membrane</location>
        <topology evidence="1">Multi-pass membrane protein</topology>
    </subcellularLocation>
</comment>
<feature type="domain" description="Major facilitator superfamily (MFS) profile" evidence="8">
    <location>
        <begin position="126"/>
        <end position="524"/>
    </location>
</feature>
<dbReference type="AlphaFoldDB" id="A0AAE0XS03"/>
<evidence type="ECO:0000256" key="7">
    <source>
        <dbReference type="SAM" id="Phobius"/>
    </source>
</evidence>
<name>A0AAE0XS03_9GAST</name>
<feature type="transmembrane region" description="Helical" evidence="7">
    <location>
        <begin position="160"/>
        <end position="180"/>
    </location>
</feature>
<comment type="caution">
    <text evidence="9">The sequence shown here is derived from an EMBL/GenBank/DDBJ whole genome shotgun (WGS) entry which is preliminary data.</text>
</comment>
<feature type="transmembrane region" description="Helical" evidence="7">
    <location>
        <begin position="391"/>
        <end position="410"/>
    </location>
</feature>
<dbReference type="Pfam" id="PF07690">
    <property type="entry name" value="MFS_1"/>
    <property type="match status" value="1"/>
</dbReference>
<accession>A0AAE0XS03</accession>
<evidence type="ECO:0000256" key="4">
    <source>
        <dbReference type="ARBA" id="ARBA00022989"/>
    </source>
</evidence>
<feature type="transmembrane region" description="Helical" evidence="7">
    <location>
        <begin position="187"/>
        <end position="207"/>
    </location>
</feature>
<protein>
    <recommendedName>
        <fullName evidence="8">Major facilitator superfamily (MFS) profile domain-containing protein</fullName>
    </recommendedName>
</protein>
<evidence type="ECO:0000256" key="3">
    <source>
        <dbReference type="ARBA" id="ARBA00022692"/>
    </source>
</evidence>
<keyword evidence="5 7" id="KW-0472">Membrane</keyword>
<evidence type="ECO:0000256" key="6">
    <source>
        <dbReference type="SAM" id="MobiDB-lite"/>
    </source>
</evidence>
<dbReference type="GO" id="GO:0022857">
    <property type="term" value="F:transmembrane transporter activity"/>
    <property type="evidence" value="ECO:0007669"/>
    <property type="project" value="InterPro"/>
</dbReference>
<dbReference type="InterPro" id="IPR036259">
    <property type="entry name" value="MFS_trans_sf"/>
</dbReference>
<feature type="transmembrane region" description="Helical" evidence="7">
    <location>
        <begin position="422"/>
        <end position="442"/>
    </location>
</feature>
<gene>
    <name evidence="9" type="ORF">RRG08_055001</name>
</gene>
<feature type="transmembrane region" description="Helical" evidence="7">
    <location>
        <begin position="463"/>
        <end position="481"/>
    </location>
</feature>
<feature type="region of interest" description="Disordered" evidence="6">
    <location>
        <begin position="71"/>
        <end position="102"/>
    </location>
</feature>
<evidence type="ECO:0000259" key="8">
    <source>
        <dbReference type="PROSITE" id="PS50850"/>
    </source>
</evidence>
<dbReference type="PROSITE" id="PS50850">
    <property type="entry name" value="MFS"/>
    <property type="match status" value="1"/>
</dbReference>
<dbReference type="InterPro" id="IPR050930">
    <property type="entry name" value="MFS_Vesicular_Transporter"/>
</dbReference>
<keyword evidence="3 7" id="KW-0812">Transmembrane</keyword>
<organism evidence="9 10">
    <name type="scientific">Elysia crispata</name>
    <name type="common">lettuce slug</name>
    <dbReference type="NCBI Taxonomy" id="231223"/>
    <lineage>
        <taxon>Eukaryota</taxon>
        <taxon>Metazoa</taxon>
        <taxon>Spiralia</taxon>
        <taxon>Lophotrochozoa</taxon>
        <taxon>Mollusca</taxon>
        <taxon>Gastropoda</taxon>
        <taxon>Heterobranchia</taxon>
        <taxon>Euthyneura</taxon>
        <taxon>Panpulmonata</taxon>
        <taxon>Sacoglossa</taxon>
        <taxon>Placobranchoidea</taxon>
        <taxon>Plakobranchidae</taxon>
        <taxon>Elysia</taxon>
    </lineage>
</organism>
<dbReference type="Proteomes" id="UP001283361">
    <property type="component" value="Unassembled WGS sequence"/>
</dbReference>
<dbReference type="EMBL" id="JAWDGP010007744">
    <property type="protein sequence ID" value="KAK3706561.1"/>
    <property type="molecule type" value="Genomic_DNA"/>
</dbReference>
<evidence type="ECO:0000256" key="5">
    <source>
        <dbReference type="ARBA" id="ARBA00023136"/>
    </source>
</evidence>
<evidence type="ECO:0000313" key="10">
    <source>
        <dbReference type="Proteomes" id="UP001283361"/>
    </source>
</evidence>
<keyword evidence="4 7" id="KW-1133">Transmembrane helix</keyword>
<evidence type="ECO:0000256" key="2">
    <source>
        <dbReference type="ARBA" id="ARBA00022448"/>
    </source>
</evidence>
<feature type="transmembrane region" description="Helical" evidence="7">
    <location>
        <begin position="127"/>
        <end position="148"/>
    </location>
</feature>
<feature type="transmembrane region" description="Helical" evidence="7">
    <location>
        <begin position="327"/>
        <end position="346"/>
    </location>
</feature>
<keyword evidence="2" id="KW-0813">Transport</keyword>
<feature type="transmembrane region" description="Helical" evidence="7">
    <location>
        <begin position="286"/>
        <end position="306"/>
    </location>
</feature>
<evidence type="ECO:0000313" key="9">
    <source>
        <dbReference type="EMBL" id="KAK3706561.1"/>
    </source>
</evidence>
<reference evidence="9" key="1">
    <citation type="journal article" date="2023" name="G3 (Bethesda)">
        <title>A reference genome for the long-term kleptoplast-retaining sea slug Elysia crispata morphotype clarki.</title>
        <authorList>
            <person name="Eastman K.E."/>
            <person name="Pendleton A.L."/>
            <person name="Shaikh M.A."/>
            <person name="Suttiyut T."/>
            <person name="Ogas R."/>
            <person name="Tomko P."/>
            <person name="Gavelis G."/>
            <person name="Widhalm J.R."/>
            <person name="Wisecaver J.H."/>
        </authorList>
    </citation>
    <scope>NUCLEOTIDE SEQUENCE</scope>
    <source>
        <strain evidence="9">ECLA1</strain>
    </source>
</reference>
<feature type="transmembrane region" description="Helical" evidence="7">
    <location>
        <begin position="362"/>
        <end position="384"/>
    </location>
</feature>
<dbReference type="GO" id="GO:0016020">
    <property type="term" value="C:membrane"/>
    <property type="evidence" value="ECO:0007669"/>
    <property type="project" value="UniProtKB-SubCell"/>
</dbReference>
<dbReference type="SUPFAM" id="SSF103473">
    <property type="entry name" value="MFS general substrate transporter"/>
    <property type="match status" value="1"/>
</dbReference>
<feature type="transmembrane region" description="Helical" evidence="7">
    <location>
        <begin position="501"/>
        <end position="519"/>
    </location>
</feature>
<dbReference type="InterPro" id="IPR024989">
    <property type="entry name" value="MFS_assoc_dom"/>
</dbReference>
<dbReference type="InterPro" id="IPR020846">
    <property type="entry name" value="MFS_dom"/>
</dbReference>